<dbReference type="Proteomes" id="UP001153365">
    <property type="component" value="Unassembled WGS sequence"/>
</dbReference>
<proteinExistence type="inferred from homology"/>
<comment type="similarity">
    <text evidence="1">Belongs to the peptidase S9C family.</text>
</comment>
<dbReference type="GO" id="GO:0006508">
    <property type="term" value="P:proteolysis"/>
    <property type="evidence" value="ECO:0007669"/>
    <property type="project" value="UniProtKB-KW"/>
</dbReference>
<dbReference type="Pfam" id="PF00326">
    <property type="entry name" value="Peptidase_S9"/>
    <property type="match status" value="1"/>
</dbReference>
<evidence type="ECO:0000256" key="4">
    <source>
        <dbReference type="ARBA" id="ARBA00022801"/>
    </source>
</evidence>
<evidence type="ECO:0000256" key="3">
    <source>
        <dbReference type="ARBA" id="ARBA00022729"/>
    </source>
</evidence>
<dbReference type="PANTHER" id="PTHR42776:SF13">
    <property type="entry name" value="DIPEPTIDYL-PEPTIDASE 5"/>
    <property type="match status" value="1"/>
</dbReference>
<dbReference type="EMBL" id="CALTRL010001906">
    <property type="protein sequence ID" value="CAH7674120.1"/>
    <property type="molecule type" value="Genomic_DNA"/>
</dbReference>
<keyword evidence="2" id="KW-0645">Protease</keyword>
<feature type="compositionally biased region" description="Polar residues" evidence="6">
    <location>
        <begin position="20"/>
        <end position="29"/>
    </location>
</feature>
<gene>
    <name evidence="8" type="ORF">PPACK8108_LOCUS9020</name>
</gene>
<dbReference type="InterPro" id="IPR029058">
    <property type="entry name" value="AB_hydrolase_fold"/>
</dbReference>
<organism evidence="8 9">
    <name type="scientific">Phakopsora pachyrhizi</name>
    <name type="common">Asian soybean rust disease fungus</name>
    <dbReference type="NCBI Taxonomy" id="170000"/>
    <lineage>
        <taxon>Eukaryota</taxon>
        <taxon>Fungi</taxon>
        <taxon>Dikarya</taxon>
        <taxon>Basidiomycota</taxon>
        <taxon>Pucciniomycotina</taxon>
        <taxon>Pucciniomycetes</taxon>
        <taxon>Pucciniales</taxon>
        <taxon>Phakopsoraceae</taxon>
        <taxon>Phakopsora</taxon>
    </lineage>
</organism>
<feature type="region of interest" description="Disordered" evidence="6">
    <location>
        <begin position="306"/>
        <end position="329"/>
    </location>
</feature>
<comment type="caution">
    <text evidence="8">The sequence shown here is derived from an EMBL/GenBank/DDBJ whole genome shotgun (WGS) entry which is preliminary data.</text>
</comment>
<dbReference type="Gene3D" id="3.40.50.1820">
    <property type="entry name" value="alpha/beta hydrolase"/>
    <property type="match status" value="1"/>
</dbReference>
<feature type="region of interest" description="Disordered" evidence="6">
    <location>
        <begin position="1"/>
        <end position="40"/>
    </location>
</feature>
<evidence type="ECO:0000256" key="1">
    <source>
        <dbReference type="ARBA" id="ARBA00010040"/>
    </source>
</evidence>
<sequence>MVTVMDHNSHAQLQKPFDPISTNELTRPSSAYHASPSPTANNSSIALISASDYDSSKNKTQISIFTIRVSIEDKSSGIHHKIIKDRPGDSSFVWLDSSSIIYTELSSSKPAVTQLSVLTIHGDGEVDCSVESYIVGELPSASISNLSFQPFPDHHTSLSTRPRGGTLAFTSQVYPPYDDDSINNVLSLDEELEKSRKGSSAQVYDTIFVRHWDQWINPDQKRSRLFVIELSFSLSSGRWSIDQAARPRSPFPLLEVPVGPFGGKQDFDLSSSTVVITSKDPNLNPAWHTRQNIYIAPLYPKNLDDSKPMELTSSTQGATSSPVFSPSAKLSDQRDVGRLAWLEMARDGYESDRNVIVLYDLKNRHKRNLAQNWDRSPKSIVWGKDDDHIFLLAEDQGVVKAFLLKINDPSSNEPNQLTSQDYSVSTLQYLPSIDRVLLTVSSFQFPNKPLLINYQGETVSEWDSLAKVDSYYLDKGESFWFDGAYEGQKVHGYIIRPSDFKRDSNQKWPLLFLIHGGPQSAWNNSWSLRWNPNTFASKGYIVAMINPTGSTGYGQKFTDSINQNWGGKPYKDLVAGYEYLLENYPEIDKSRTAALGASYGGYMVNWIMGHNNNPLNFKAFVTHDGIFNTTSTYYSTEELYFPEFDHGGTPSKKRSEYEMWNPMNFVSEWKTPCLVIHSQKDYRLPEAEGLSVFNALQRQGIPSRFLYFPDENHWVSNPANSIRWYQEIFKFLGEWCPPGSK</sequence>
<feature type="domain" description="Peptidase S9 prolyl oligopeptidase catalytic" evidence="7">
    <location>
        <begin position="526"/>
        <end position="735"/>
    </location>
</feature>
<evidence type="ECO:0000256" key="6">
    <source>
        <dbReference type="SAM" id="MobiDB-lite"/>
    </source>
</evidence>
<dbReference type="InterPro" id="IPR001375">
    <property type="entry name" value="Peptidase_S9_cat"/>
</dbReference>
<dbReference type="GO" id="GO:0004252">
    <property type="term" value="F:serine-type endopeptidase activity"/>
    <property type="evidence" value="ECO:0007669"/>
    <property type="project" value="TreeGrafter"/>
</dbReference>
<keyword evidence="3" id="KW-0732">Signal</keyword>
<dbReference type="FunFam" id="3.40.50.1820:FF:000028">
    <property type="entry name" value="S9 family peptidase"/>
    <property type="match status" value="1"/>
</dbReference>
<accession>A0AAV0AXK9</accession>
<evidence type="ECO:0000256" key="2">
    <source>
        <dbReference type="ARBA" id="ARBA00022670"/>
    </source>
</evidence>
<dbReference type="AlphaFoldDB" id="A0AAV0AXK9"/>
<keyword evidence="8" id="KW-0031">Aminopeptidase</keyword>
<name>A0AAV0AXK9_PHAPC</name>
<keyword evidence="4" id="KW-0378">Hydrolase</keyword>
<dbReference type="PANTHER" id="PTHR42776">
    <property type="entry name" value="SERINE PEPTIDASE S9 FAMILY MEMBER"/>
    <property type="match status" value="1"/>
</dbReference>
<feature type="compositionally biased region" description="Polar residues" evidence="6">
    <location>
        <begin position="311"/>
        <end position="329"/>
    </location>
</feature>
<evidence type="ECO:0000259" key="7">
    <source>
        <dbReference type="Pfam" id="PF00326"/>
    </source>
</evidence>
<protein>
    <recommendedName>
        <fullName evidence="5">Dipeptidyl-peptidase V</fullName>
    </recommendedName>
</protein>
<evidence type="ECO:0000313" key="8">
    <source>
        <dbReference type="EMBL" id="CAH7674120.1"/>
    </source>
</evidence>
<dbReference type="GO" id="GO:0004177">
    <property type="term" value="F:aminopeptidase activity"/>
    <property type="evidence" value="ECO:0007669"/>
    <property type="project" value="UniProtKB-KW"/>
</dbReference>
<reference evidence="8" key="1">
    <citation type="submission" date="2022-06" db="EMBL/GenBank/DDBJ databases">
        <authorList>
            <consortium name="SYNGENTA / RWTH Aachen University"/>
        </authorList>
    </citation>
    <scope>NUCLEOTIDE SEQUENCE</scope>
</reference>
<evidence type="ECO:0000313" key="9">
    <source>
        <dbReference type="Proteomes" id="UP001153365"/>
    </source>
</evidence>
<keyword evidence="9" id="KW-1185">Reference proteome</keyword>
<dbReference type="SUPFAM" id="SSF82171">
    <property type="entry name" value="DPP6 N-terminal domain-like"/>
    <property type="match status" value="1"/>
</dbReference>
<dbReference type="SUPFAM" id="SSF53474">
    <property type="entry name" value="alpha/beta-Hydrolases"/>
    <property type="match status" value="1"/>
</dbReference>
<evidence type="ECO:0000256" key="5">
    <source>
        <dbReference type="ARBA" id="ARBA00032829"/>
    </source>
</evidence>